<protein>
    <recommendedName>
        <fullName evidence="3">Right handed beta helix domain-containing protein</fullName>
    </recommendedName>
</protein>
<evidence type="ECO:0000313" key="1">
    <source>
        <dbReference type="EMBL" id="MEE1975737.1"/>
    </source>
</evidence>
<evidence type="ECO:0008006" key="3">
    <source>
        <dbReference type="Google" id="ProtNLM"/>
    </source>
</evidence>
<sequence>MRLKISLLSILFLLLLWSSSCRKDFEYASSDGHLSFSKDTVYLDTIFSTIGSSTYSLKVYNDTKDDVLIPSIKLRNGAESYYRLNVDGRAGNNFQDIPLYAQDSLFIFIETTVDLSTRPENVMLYTDAIQFDNEVFLQEVELVTLVKDAKFLHPTLDQQGNKTTIKLYTQNDGTEVRVDGFDLSNSELTFTKEKPYVIYGYARVPEGKQLTIEAGSRLHFHENSGLFIQKGASININGSYSMDQELLEGEVIFEGDRLEPAFSNIPGQWGAVWIAKGSNDNYINHLTIKNAEIGIYVEGNGASQTATLDIKNSQIHNSAIHNLWAKSATITAENIVLGSSGNSSLYCNLGGSYDFTHATIANYWSNGFRSGKALWVDNRNTTEAIKGMDLIQANFKNSIIDGNSSSELSLTSNGENLFNYSFQNCLIKFRDLNQQLEDNQLYDFQGEAYKAIIINGNPDYFNPKHYDFRIGLDSDVVNQGDTSFAQQVPLDIRNIDRTVAPDLGAYQAILKEE</sequence>
<keyword evidence="2" id="KW-1185">Reference proteome</keyword>
<accession>A0ABU7IRY5</accession>
<organism evidence="1 2">
    <name type="scientific">Maribacter cobaltidurans</name>
    <dbReference type="NCBI Taxonomy" id="1178778"/>
    <lineage>
        <taxon>Bacteria</taxon>
        <taxon>Pseudomonadati</taxon>
        <taxon>Bacteroidota</taxon>
        <taxon>Flavobacteriia</taxon>
        <taxon>Flavobacteriales</taxon>
        <taxon>Flavobacteriaceae</taxon>
        <taxon>Maribacter</taxon>
    </lineage>
</organism>
<dbReference type="InterPro" id="IPR011050">
    <property type="entry name" value="Pectin_lyase_fold/virulence"/>
</dbReference>
<dbReference type="Proteomes" id="UP001356308">
    <property type="component" value="Unassembled WGS sequence"/>
</dbReference>
<reference evidence="1 2" key="1">
    <citation type="submission" date="2024-01" db="EMBL/GenBank/DDBJ databases">
        <title>Maribacter spp. originated from different algae showed divergent polysaccharides utilization ability.</title>
        <authorList>
            <person name="Wang H."/>
            <person name="Wu Y."/>
        </authorList>
    </citation>
    <scope>NUCLEOTIDE SEQUENCE [LARGE SCALE GENOMIC DNA]</scope>
    <source>
        <strain evidence="1 2">PR1</strain>
    </source>
</reference>
<name>A0ABU7IRY5_9FLAO</name>
<dbReference type="EMBL" id="JAZDDG010000003">
    <property type="protein sequence ID" value="MEE1975737.1"/>
    <property type="molecule type" value="Genomic_DNA"/>
</dbReference>
<comment type="caution">
    <text evidence="1">The sequence shown here is derived from an EMBL/GenBank/DDBJ whole genome shotgun (WGS) entry which is preliminary data.</text>
</comment>
<dbReference type="RefSeq" id="WP_272650560.1">
    <property type="nucleotide sequence ID" value="NZ_JAZDDG010000003.1"/>
</dbReference>
<dbReference type="PROSITE" id="PS51257">
    <property type="entry name" value="PROKAR_LIPOPROTEIN"/>
    <property type="match status" value="1"/>
</dbReference>
<proteinExistence type="predicted"/>
<gene>
    <name evidence="1" type="ORF">V1I91_06630</name>
</gene>
<evidence type="ECO:0000313" key="2">
    <source>
        <dbReference type="Proteomes" id="UP001356308"/>
    </source>
</evidence>
<dbReference type="SUPFAM" id="SSF51126">
    <property type="entry name" value="Pectin lyase-like"/>
    <property type="match status" value="1"/>
</dbReference>